<keyword evidence="4" id="KW-1185">Reference proteome</keyword>
<evidence type="ECO:0008006" key="5">
    <source>
        <dbReference type="Google" id="ProtNLM"/>
    </source>
</evidence>
<feature type="transmembrane region" description="Helical" evidence="1">
    <location>
        <begin position="63"/>
        <end position="82"/>
    </location>
</feature>
<feature type="transmembrane region" description="Helical" evidence="1">
    <location>
        <begin position="102"/>
        <end position="119"/>
    </location>
</feature>
<keyword evidence="1" id="KW-0472">Membrane</keyword>
<keyword evidence="1" id="KW-0812">Transmembrane</keyword>
<dbReference type="Proteomes" id="UP001521222">
    <property type="component" value="Unassembled WGS sequence"/>
</dbReference>
<comment type="caution">
    <text evidence="3">The sequence shown here is derived from an EMBL/GenBank/DDBJ whole genome shotgun (WGS) entry which is preliminary data.</text>
</comment>
<dbReference type="InterPro" id="IPR052979">
    <property type="entry name" value="Adenylate-forming_domain"/>
</dbReference>
<organism evidence="3 4">
    <name type="scientific">Nothophoma quercina</name>
    <dbReference type="NCBI Taxonomy" id="749835"/>
    <lineage>
        <taxon>Eukaryota</taxon>
        <taxon>Fungi</taxon>
        <taxon>Dikarya</taxon>
        <taxon>Ascomycota</taxon>
        <taxon>Pezizomycotina</taxon>
        <taxon>Dothideomycetes</taxon>
        <taxon>Pleosporomycetidae</taxon>
        <taxon>Pleosporales</taxon>
        <taxon>Pleosporineae</taxon>
        <taxon>Didymellaceae</taxon>
        <taxon>Nothophoma</taxon>
    </lineage>
</organism>
<dbReference type="PANTHER" id="PTHR33927">
    <property type="entry name" value="TRANSMEMBRANE PROTEIN"/>
    <property type="match status" value="1"/>
</dbReference>
<dbReference type="PANTHER" id="PTHR33927:SF5">
    <property type="entry name" value="ENZYME, PUTATIVE (AFU_ORTHOLOGUE AFUA_8G01222)-RELATED"/>
    <property type="match status" value="1"/>
</dbReference>
<feature type="chain" id="PRO_5047404461" description="Integral membrane protein TmpA" evidence="2">
    <location>
        <begin position="22"/>
        <end position="351"/>
    </location>
</feature>
<keyword evidence="1" id="KW-1133">Transmembrane helix</keyword>
<feature type="transmembrane region" description="Helical" evidence="1">
    <location>
        <begin position="23"/>
        <end position="43"/>
    </location>
</feature>
<name>A0ABR3QZE7_9PLEO</name>
<keyword evidence="2" id="KW-0732">Signal</keyword>
<evidence type="ECO:0000256" key="2">
    <source>
        <dbReference type="SAM" id="SignalP"/>
    </source>
</evidence>
<dbReference type="EMBL" id="JAKIXB020000025">
    <property type="protein sequence ID" value="KAL1597526.1"/>
    <property type="molecule type" value="Genomic_DNA"/>
</dbReference>
<evidence type="ECO:0000313" key="3">
    <source>
        <dbReference type="EMBL" id="KAL1597526.1"/>
    </source>
</evidence>
<proteinExistence type="predicted"/>
<feature type="signal peptide" evidence="2">
    <location>
        <begin position="1"/>
        <end position="21"/>
    </location>
</feature>
<gene>
    <name evidence="3" type="ORF">SLS59_007223</name>
</gene>
<protein>
    <recommendedName>
        <fullName evidence="5">Integral membrane protein TmpA</fullName>
    </recommendedName>
</protein>
<sequence length="351" mass="39240">MGTLWWIVFTVLMSWEGVTQGTYTPLVLVLTLIISSLLIAIVILSLPRLRVRHHDTWELTHRFLGWSSIALFWAQIALLTSYNSKVTATSFFGSLLISTPTFWALAAMTLLLIYPWLLLRRWAFTATPLSSHALQLSFPNRVHKYSCLVLSDSPLREWHPFATFPNISPDGAREEGNSLVVSAAGDWTRNLIATAQWKRKEAELLGTNTEKGQGVPMQFYVKSHPRAGVLSLSCLYRRVLIVTTGSGIGPSLSSLLDRPPAQLARLVWSTRSPRKTYGQSIMRLVARADPHALVLDTDELGRPDLLSVAYRMYMEMEAEAVFVLSNERVTSMVVGGLEKRGVPAFGPIWDS</sequence>
<reference evidence="3 4" key="1">
    <citation type="submission" date="2024-02" db="EMBL/GenBank/DDBJ databases">
        <title>De novo assembly and annotation of 12 fungi associated with fruit tree decline syndrome in Ontario, Canada.</title>
        <authorList>
            <person name="Sulman M."/>
            <person name="Ellouze W."/>
            <person name="Ilyukhin E."/>
        </authorList>
    </citation>
    <scope>NUCLEOTIDE SEQUENCE [LARGE SCALE GENOMIC DNA]</scope>
    <source>
        <strain evidence="3 4">M97-236</strain>
    </source>
</reference>
<evidence type="ECO:0000256" key="1">
    <source>
        <dbReference type="SAM" id="Phobius"/>
    </source>
</evidence>
<evidence type="ECO:0000313" key="4">
    <source>
        <dbReference type="Proteomes" id="UP001521222"/>
    </source>
</evidence>
<accession>A0ABR3QZE7</accession>